<dbReference type="GO" id="GO:0004318">
    <property type="term" value="F:enoyl-[acyl-carrier-protein] reductase (NADH) activity"/>
    <property type="evidence" value="ECO:0007669"/>
    <property type="project" value="UniProtKB-EC"/>
</dbReference>
<sequence length="256" mass="28639">GNPRRQAHPGGGGHDGLLHRLRHGQGRPGAGRDRAHLQLRPCTRHHEADRQAVARDAARARARRHRPRPPGRPPRRGARARRRPGRRGALHRLRQPRDAPRREVPRRTLGRRRPGDARLGVLAEVARHGVQAADGPRVGRRRTDVRRHHLVAGVRLDGRGEGRPRVHLPLPRPLPRPGGHPGQPGLRRSAEDDRRQGHPGVRGARRHVVLAGPARLGQQRPGADRARRLRAAVGLLPGDDRRDRARRRRLPRHGGL</sequence>
<accession>A0A6J4MUB2</accession>
<feature type="region of interest" description="Disordered" evidence="1">
    <location>
        <begin position="1"/>
        <end position="119"/>
    </location>
</feature>
<name>A0A6J4MUB2_9ACTN</name>
<gene>
    <name evidence="2" type="ORF">AVDCRST_MAG32-134</name>
</gene>
<feature type="compositionally biased region" description="Basic and acidic residues" evidence="1">
    <location>
        <begin position="95"/>
        <end position="106"/>
    </location>
</feature>
<feature type="non-terminal residue" evidence="2">
    <location>
        <position position="1"/>
    </location>
</feature>
<feature type="non-terminal residue" evidence="2">
    <location>
        <position position="256"/>
    </location>
</feature>
<feature type="region of interest" description="Disordered" evidence="1">
    <location>
        <begin position="158"/>
        <end position="205"/>
    </location>
</feature>
<keyword evidence="2" id="KW-0560">Oxidoreductase</keyword>
<organism evidence="2">
    <name type="scientific">uncultured Nocardioides sp</name>
    <dbReference type="NCBI Taxonomy" id="198441"/>
    <lineage>
        <taxon>Bacteria</taxon>
        <taxon>Bacillati</taxon>
        <taxon>Actinomycetota</taxon>
        <taxon>Actinomycetes</taxon>
        <taxon>Propionibacteriales</taxon>
        <taxon>Nocardioidaceae</taxon>
        <taxon>Nocardioides</taxon>
        <taxon>environmental samples</taxon>
    </lineage>
</organism>
<reference evidence="2" key="1">
    <citation type="submission" date="2020-02" db="EMBL/GenBank/DDBJ databases">
        <authorList>
            <person name="Meier V. D."/>
        </authorList>
    </citation>
    <scope>NUCLEOTIDE SEQUENCE</scope>
    <source>
        <strain evidence="2">AVDCRST_MAG32</strain>
    </source>
</reference>
<evidence type="ECO:0000256" key="1">
    <source>
        <dbReference type="SAM" id="MobiDB-lite"/>
    </source>
</evidence>
<protein>
    <submittedName>
        <fullName evidence="2">Enoyl-[acyl-carrier-protein] reductase [NADH]</fullName>
        <ecNumber evidence="2">1.3.1.9</ecNumber>
    </submittedName>
</protein>
<evidence type="ECO:0000313" key="2">
    <source>
        <dbReference type="EMBL" id="CAA9366741.1"/>
    </source>
</evidence>
<proteinExistence type="predicted"/>
<dbReference type="EMBL" id="CADCUM010000003">
    <property type="protein sequence ID" value="CAA9366741.1"/>
    <property type="molecule type" value="Genomic_DNA"/>
</dbReference>
<feature type="compositionally biased region" description="Basic residues" evidence="1">
    <location>
        <begin position="60"/>
        <end position="94"/>
    </location>
</feature>
<dbReference type="AlphaFoldDB" id="A0A6J4MUB2"/>
<feature type="compositionally biased region" description="Basic and acidic residues" evidence="1">
    <location>
        <begin position="44"/>
        <end position="59"/>
    </location>
</feature>
<dbReference type="EC" id="1.3.1.9" evidence="2"/>
<feature type="region of interest" description="Disordered" evidence="1">
    <location>
        <begin position="234"/>
        <end position="256"/>
    </location>
</feature>
<feature type="compositionally biased region" description="Basic residues" evidence="1">
    <location>
        <begin position="244"/>
        <end position="256"/>
    </location>
</feature>